<evidence type="ECO:0000256" key="5">
    <source>
        <dbReference type="ARBA" id="ARBA00022692"/>
    </source>
</evidence>
<evidence type="ECO:0000256" key="2">
    <source>
        <dbReference type="ARBA" id="ARBA00008821"/>
    </source>
</evidence>
<keyword evidence="10" id="KW-1185">Reference proteome</keyword>
<feature type="transmembrane region" description="Helical" evidence="8">
    <location>
        <begin position="418"/>
        <end position="440"/>
    </location>
</feature>
<evidence type="ECO:0000256" key="4">
    <source>
        <dbReference type="ARBA" id="ARBA00022475"/>
    </source>
</evidence>
<evidence type="ECO:0000256" key="3">
    <source>
        <dbReference type="ARBA" id="ARBA00022448"/>
    </source>
</evidence>
<keyword evidence="3" id="KW-0813">Transport</keyword>
<keyword evidence="4" id="KW-1003">Cell membrane</keyword>
<dbReference type="Pfam" id="PF00860">
    <property type="entry name" value="Xan_ur_permease"/>
    <property type="match status" value="1"/>
</dbReference>
<dbReference type="GO" id="GO:0042907">
    <property type="term" value="F:xanthine transmembrane transporter activity"/>
    <property type="evidence" value="ECO:0007669"/>
    <property type="project" value="TreeGrafter"/>
</dbReference>
<dbReference type="RefSeq" id="WP_182847099.1">
    <property type="nucleotide sequence ID" value="NZ_BAAALP010000085.1"/>
</dbReference>
<proteinExistence type="inferred from homology"/>
<evidence type="ECO:0000256" key="6">
    <source>
        <dbReference type="ARBA" id="ARBA00022989"/>
    </source>
</evidence>
<comment type="subcellular location">
    <subcellularLocation>
        <location evidence="1">Cell membrane</location>
        <topology evidence="1">Multi-pass membrane protein</topology>
    </subcellularLocation>
</comment>
<accession>A0A7W3LVP0</accession>
<feature type="transmembrane region" description="Helical" evidence="8">
    <location>
        <begin position="207"/>
        <end position="224"/>
    </location>
</feature>
<dbReference type="PANTHER" id="PTHR42810">
    <property type="entry name" value="PURINE PERMEASE C1399.01C-RELATED"/>
    <property type="match status" value="1"/>
</dbReference>
<feature type="transmembrane region" description="Helical" evidence="8">
    <location>
        <begin position="87"/>
        <end position="107"/>
    </location>
</feature>
<evidence type="ECO:0000256" key="1">
    <source>
        <dbReference type="ARBA" id="ARBA00004651"/>
    </source>
</evidence>
<evidence type="ECO:0000256" key="8">
    <source>
        <dbReference type="SAM" id="Phobius"/>
    </source>
</evidence>
<feature type="transmembrane region" description="Helical" evidence="8">
    <location>
        <begin position="142"/>
        <end position="163"/>
    </location>
</feature>
<dbReference type="PANTHER" id="PTHR42810:SF4">
    <property type="entry name" value="URIC ACID TRANSPORTER UACT"/>
    <property type="match status" value="1"/>
</dbReference>
<keyword evidence="6 8" id="KW-1133">Transmembrane helix</keyword>
<organism evidence="9 10">
    <name type="scientific">Actinomadura namibiensis</name>
    <dbReference type="NCBI Taxonomy" id="182080"/>
    <lineage>
        <taxon>Bacteria</taxon>
        <taxon>Bacillati</taxon>
        <taxon>Actinomycetota</taxon>
        <taxon>Actinomycetes</taxon>
        <taxon>Streptosporangiales</taxon>
        <taxon>Thermomonosporaceae</taxon>
        <taxon>Actinomadura</taxon>
    </lineage>
</organism>
<dbReference type="InterPro" id="IPR006042">
    <property type="entry name" value="Xan_ur_permease"/>
</dbReference>
<feature type="transmembrane region" description="Helical" evidence="8">
    <location>
        <begin position="33"/>
        <end position="52"/>
    </location>
</feature>
<dbReference type="InterPro" id="IPR006043">
    <property type="entry name" value="NCS2"/>
</dbReference>
<gene>
    <name evidence="9" type="ORF">HNR61_006758</name>
</gene>
<dbReference type="Proteomes" id="UP000572680">
    <property type="component" value="Unassembled WGS sequence"/>
</dbReference>
<dbReference type="NCBIfam" id="TIGR00801">
    <property type="entry name" value="ncs2"/>
    <property type="match status" value="1"/>
</dbReference>
<dbReference type="EMBL" id="JACJIA010000010">
    <property type="protein sequence ID" value="MBA8955101.1"/>
    <property type="molecule type" value="Genomic_DNA"/>
</dbReference>
<feature type="transmembrane region" description="Helical" evidence="8">
    <location>
        <begin position="183"/>
        <end position="200"/>
    </location>
</feature>
<feature type="transmembrane region" description="Helical" evidence="8">
    <location>
        <begin position="244"/>
        <end position="268"/>
    </location>
</feature>
<protein>
    <submittedName>
        <fullName evidence="9">Xanthine permease</fullName>
    </submittedName>
</protein>
<keyword evidence="5 8" id="KW-0812">Transmembrane</keyword>
<feature type="transmembrane region" description="Helical" evidence="8">
    <location>
        <begin position="113"/>
        <end position="135"/>
    </location>
</feature>
<reference evidence="9 10" key="1">
    <citation type="submission" date="2020-08" db="EMBL/GenBank/DDBJ databases">
        <title>Genomic Encyclopedia of Type Strains, Phase IV (KMG-IV): sequencing the most valuable type-strain genomes for metagenomic binning, comparative biology and taxonomic classification.</title>
        <authorList>
            <person name="Goeker M."/>
        </authorList>
    </citation>
    <scope>NUCLEOTIDE SEQUENCE [LARGE SCALE GENOMIC DNA]</scope>
    <source>
        <strain evidence="9 10">DSM 44197</strain>
    </source>
</reference>
<feature type="transmembrane region" description="Helical" evidence="8">
    <location>
        <begin position="360"/>
        <end position="380"/>
    </location>
</feature>
<feature type="transmembrane region" description="Helical" evidence="8">
    <location>
        <begin position="392"/>
        <end position="412"/>
    </location>
</feature>
<feature type="transmembrane region" description="Helical" evidence="8">
    <location>
        <begin position="58"/>
        <end position="80"/>
    </location>
</feature>
<keyword evidence="7 8" id="KW-0472">Membrane</keyword>
<name>A0A7W3LVP0_ACTNM</name>
<dbReference type="AlphaFoldDB" id="A0A7W3LVP0"/>
<dbReference type="NCBIfam" id="NF037981">
    <property type="entry name" value="NCS2_1"/>
    <property type="match status" value="1"/>
</dbReference>
<evidence type="ECO:0000256" key="7">
    <source>
        <dbReference type="ARBA" id="ARBA00023136"/>
    </source>
</evidence>
<comment type="caution">
    <text evidence="9">The sequence shown here is derived from an EMBL/GenBank/DDBJ whole genome shotgun (WGS) entry which is preliminary data.</text>
</comment>
<feature type="transmembrane region" description="Helical" evidence="8">
    <location>
        <begin position="331"/>
        <end position="354"/>
    </location>
</feature>
<dbReference type="InterPro" id="IPR017588">
    <property type="entry name" value="UacT-like"/>
</dbReference>
<comment type="similarity">
    <text evidence="2">Belongs to the nucleobase:cation symporter-2 (NCS2) (TC 2.A.40) family.</text>
</comment>
<evidence type="ECO:0000313" key="10">
    <source>
        <dbReference type="Proteomes" id="UP000572680"/>
    </source>
</evidence>
<sequence>MSEAGPRTRPDVHPVDEVLPVPKLALYGFQHVLAFYAGAVIVPLLVASGIGLSPEQLVYLINADLFTCGIATIIQALGFWRIGVRLPIVQGVTFTAVAPMIAIGQGAATPTAALLAIYGATMTAGLLTFLAAPFLGRILRIFPPVVTGTVLMMMGLLLLPTALTDAAGGAAVKGTPEFGDPKHLAYAGGTLLFILALYRLRRPFLSSIAVLLGLVGGTLVSWLLGDTTFDQVGKADWLGVTTPFHYGAPTFHLGAIVAMVLVMMVTVVETIGDAKATGEIVGREVGRDGITRALRADGVSTFLGGALNSFPYTCFAQNVGLVRLTGVRSRFVVVAAGAIMILLGLFPKAAAYVAGIPSDVLGGAAVAMFGMVAVVGIQTLAKADLRDERNALIVAISAGAGFLPTVVPQFAQNLPKDLAAVLGGGITVAALTAIVLNLVFNVLTRDRPADAGETPATEPITT</sequence>
<dbReference type="GO" id="GO:0005886">
    <property type="term" value="C:plasma membrane"/>
    <property type="evidence" value="ECO:0007669"/>
    <property type="project" value="UniProtKB-SubCell"/>
</dbReference>
<evidence type="ECO:0000313" key="9">
    <source>
        <dbReference type="EMBL" id="MBA8955101.1"/>
    </source>
</evidence>
<dbReference type="NCBIfam" id="TIGR03173">
    <property type="entry name" value="pbuX"/>
    <property type="match status" value="1"/>
</dbReference>